<gene>
    <name evidence="2" type="ORF">M513_01446</name>
    <name evidence="3" type="ORF">M514_01446</name>
</gene>
<feature type="region of interest" description="Disordered" evidence="1">
    <location>
        <begin position="120"/>
        <end position="139"/>
    </location>
</feature>
<reference evidence="2 4" key="1">
    <citation type="journal article" date="2014" name="Nat. Genet.">
        <title>Genome and transcriptome of the porcine whipworm Trichuris suis.</title>
        <authorList>
            <person name="Jex A.R."/>
            <person name="Nejsum P."/>
            <person name="Schwarz E.M."/>
            <person name="Hu L."/>
            <person name="Young N.D."/>
            <person name="Hall R.S."/>
            <person name="Korhonen P.K."/>
            <person name="Liao S."/>
            <person name="Thamsborg S."/>
            <person name="Xia J."/>
            <person name="Xu P."/>
            <person name="Wang S."/>
            <person name="Scheerlinck J.P."/>
            <person name="Hofmann A."/>
            <person name="Sternberg P.W."/>
            <person name="Wang J."/>
            <person name="Gasser R.B."/>
        </authorList>
    </citation>
    <scope>NUCLEOTIDE SEQUENCE [LARGE SCALE GENOMIC DNA]</scope>
    <source>
        <strain evidence="3">DCEP-RM93F</strain>
        <strain evidence="2">DCEP-RM93M</strain>
    </source>
</reference>
<dbReference type="EMBL" id="KL367537">
    <property type="protein sequence ID" value="KFD65500.1"/>
    <property type="molecule type" value="Genomic_DNA"/>
</dbReference>
<name>A0A085MKN0_9BILA</name>
<sequence>MGMQCRCLRKLLSSGFANPLDITDEKALLITWDLHHFVPLEVLDDVAASFVDQGCQVLRLRAPIFRTNQEYWCCVEVARANVGNKPPIMSAVEHKPKDAHKWLSKCILLFHLDLYAGENNNPSNAQEGQDDHPPLARLHKFTPGNESIKPYLVYVKATLNDQLAAAGRTIGQSVKQQTCVQAEFD</sequence>
<evidence type="ECO:0000313" key="2">
    <source>
        <dbReference type="EMBL" id="KFD57776.1"/>
    </source>
</evidence>
<evidence type="ECO:0000256" key="1">
    <source>
        <dbReference type="SAM" id="MobiDB-lite"/>
    </source>
</evidence>
<dbReference type="Proteomes" id="UP000030764">
    <property type="component" value="Unassembled WGS sequence"/>
</dbReference>
<keyword evidence="4" id="KW-1185">Reference proteome</keyword>
<dbReference type="AlphaFoldDB" id="A0A085MKN0"/>
<organism evidence="2 4">
    <name type="scientific">Trichuris suis</name>
    <name type="common">pig whipworm</name>
    <dbReference type="NCBI Taxonomy" id="68888"/>
    <lineage>
        <taxon>Eukaryota</taxon>
        <taxon>Metazoa</taxon>
        <taxon>Ecdysozoa</taxon>
        <taxon>Nematoda</taxon>
        <taxon>Enoplea</taxon>
        <taxon>Dorylaimia</taxon>
        <taxon>Trichinellida</taxon>
        <taxon>Trichuridae</taxon>
        <taxon>Trichuris</taxon>
    </lineage>
</organism>
<dbReference type="Proteomes" id="UP000030758">
    <property type="component" value="Unassembled WGS sequence"/>
</dbReference>
<protein>
    <submittedName>
        <fullName evidence="2">Uncharacterized protein</fullName>
    </submittedName>
</protein>
<proteinExistence type="predicted"/>
<accession>A0A085MKN0</accession>
<dbReference type="EMBL" id="KL363187">
    <property type="protein sequence ID" value="KFD57776.1"/>
    <property type="molecule type" value="Genomic_DNA"/>
</dbReference>
<evidence type="ECO:0000313" key="3">
    <source>
        <dbReference type="EMBL" id="KFD65500.1"/>
    </source>
</evidence>
<evidence type="ECO:0000313" key="4">
    <source>
        <dbReference type="Proteomes" id="UP000030764"/>
    </source>
</evidence>